<keyword evidence="2" id="KW-1185">Reference proteome</keyword>
<sequence>MDNVPYHSVKQVKVLHMSSLTKDIQAWLFRKSVAWSSDMVKVELMKLVNNMNIDGAGYCVDYIAEAAGHVVVCLPHYHTTILQSLFGVTSRASWQVQKMWSLWFGKASCK</sequence>
<gene>
    <name evidence="1" type="ORF">HPB49_025622</name>
</gene>
<protein>
    <submittedName>
        <fullName evidence="1">Uncharacterized protein</fullName>
    </submittedName>
</protein>
<evidence type="ECO:0000313" key="1">
    <source>
        <dbReference type="EMBL" id="KAH7975271.1"/>
    </source>
</evidence>
<reference evidence="1" key="1">
    <citation type="submission" date="2020-05" db="EMBL/GenBank/DDBJ databases">
        <title>Large-scale comparative analyses of tick genomes elucidate their genetic diversity and vector capacities.</title>
        <authorList>
            <person name="Jia N."/>
            <person name="Wang J."/>
            <person name="Shi W."/>
            <person name="Du L."/>
            <person name="Sun Y."/>
            <person name="Zhan W."/>
            <person name="Jiang J."/>
            <person name="Wang Q."/>
            <person name="Zhang B."/>
            <person name="Ji P."/>
            <person name="Sakyi L.B."/>
            <person name="Cui X."/>
            <person name="Yuan T."/>
            <person name="Jiang B."/>
            <person name="Yang W."/>
            <person name="Lam T.T.-Y."/>
            <person name="Chang Q."/>
            <person name="Ding S."/>
            <person name="Wang X."/>
            <person name="Zhu J."/>
            <person name="Ruan X."/>
            <person name="Zhao L."/>
            <person name="Wei J."/>
            <person name="Que T."/>
            <person name="Du C."/>
            <person name="Cheng J."/>
            <person name="Dai P."/>
            <person name="Han X."/>
            <person name="Huang E."/>
            <person name="Gao Y."/>
            <person name="Liu J."/>
            <person name="Shao H."/>
            <person name="Ye R."/>
            <person name="Li L."/>
            <person name="Wei W."/>
            <person name="Wang X."/>
            <person name="Wang C."/>
            <person name="Yang T."/>
            <person name="Huo Q."/>
            <person name="Li W."/>
            <person name="Guo W."/>
            <person name="Chen H."/>
            <person name="Zhou L."/>
            <person name="Ni X."/>
            <person name="Tian J."/>
            <person name="Zhou Y."/>
            <person name="Sheng Y."/>
            <person name="Liu T."/>
            <person name="Pan Y."/>
            <person name="Xia L."/>
            <person name="Li J."/>
            <person name="Zhao F."/>
            <person name="Cao W."/>
        </authorList>
    </citation>
    <scope>NUCLEOTIDE SEQUENCE</scope>
    <source>
        <strain evidence="1">Dsil-2018</strain>
    </source>
</reference>
<comment type="caution">
    <text evidence="1">The sequence shown here is derived from an EMBL/GenBank/DDBJ whole genome shotgun (WGS) entry which is preliminary data.</text>
</comment>
<name>A0ACB8DSB5_DERSI</name>
<proteinExistence type="predicted"/>
<dbReference type="EMBL" id="CM023479">
    <property type="protein sequence ID" value="KAH7975271.1"/>
    <property type="molecule type" value="Genomic_DNA"/>
</dbReference>
<evidence type="ECO:0000313" key="2">
    <source>
        <dbReference type="Proteomes" id="UP000821865"/>
    </source>
</evidence>
<dbReference type="Proteomes" id="UP000821865">
    <property type="component" value="Chromosome 10"/>
</dbReference>
<organism evidence="1 2">
    <name type="scientific">Dermacentor silvarum</name>
    <name type="common">Tick</name>
    <dbReference type="NCBI Taxonomy" id="543639"/>
    <lineage>
        <taxon>Eukaryota</taxon>
        <taxon>Metazoa</taxon>
        <taxon>Ecdysozoa</taxon>
        <taxon>Arthropoda</taxon>
        <taxon>Chelicerata</taxon>
        <taxon>Arachnida</taxon>
        <taxon>Acari</taxon>
        <taxon>Parasitiformes</taxon>
        <taxon>Ixodida</taxon>
        <taxon>Ixodoidea</taxon>
        <taxon>Ixodidae</taxon>
        <taxon>Rhipicephalinae</taxon>
        <taxon>Dermacentor</taxon>
    </lineage>
</organism>
<accession>A0ACB8DSB5</accession>